<accession>A0A8S9GKB9</accession>
<proteinExistence type="predicted"/>
<name>A0A8S9GKB9_BRACR</name>
<dbReference type="Proteomes" id="UP000712281">
    <property type="component" value="Unassembled WGS sequence"/>
</dbReference>
<gene>
    <name evidence="1" type="ORF">F2Q68_00014465</name>
</gene>
<dbReference type="OrthoDB" id="1929357at2759"/>
<sequence>MHMKLTIYVANKTFLTELAGRYRRPVVNKWELATCPDCQAIVWNAEAVVQETRNSPRRFNICCQQGRIKLPPRRQPPSPMKELLQKSSFKIMICVANGMLAFTSTGGQIDNSSTNSFDRDLLQIPIYSIQVHDHS</sequence>
<reference evidence="1" key="1">
    <citation type="submission" date="2019-12" db="EMBL/GenBank/DDBJ databases">
        <title>Genome sequencing and annotation of Brassica cretica.</title>
        <authorList>
            <person name="Studholme D.J."/>
            <person name="Sarris P.F."/>
        </authorList>
    </citation>
    <scope>NUCLEOTIDE SEQUENCE</scope>
    <source>
        <strain evidence="1">PFS-001/15</strain>
        <tissue evidence="1">Leaf</tissue>
    </source>
</reference>
<dbReference type="EMBL" id="QGKW02001940">
    <property type="protein sequence ID" value="KAF2557169.1"/>
    <property type="molecule type" value="Genomic_DNA"/>
</dbReference>
<comment type="caution">
    <text evidence="1">The sequence shown here is derived from an EMBL/GenBank/DDBJ whole genome shotgun (WGS) entry which is preliminary data.</text>
</comment>
<evidence type="ECO:0000313" key="1">
    <source>
        <dbReference type="EMBL" id="KAF2557169.1"/>
    </source>
</evidence>
<protein>
    <submittedName>
        <fullName evidence="1">Uncharacterized protein</fullName>
    </submittedName>
</protein>
<organism evidence="1 2">
    <name type="scientific">Brassica cretica</name>
    <name type="common">Mustard</name>
    <dbReference type="NCBI Taxonomy" id="69181"/>
    <lineage>
        <taxon>Eukaryota</taxon>
        <taxon>Viridiplantae</taxon>
        <taxon>Streptophyta</taxon>
        <taxon>Embryophyta</taxon>
        <taxon>Tracheophyta</taxon>
        <taxon>Spermatophyta</taxon>
        <taxon>Magnoliopsida</taxon>
        <taxon>eudicotyledons</taxon>
        <taxon>Gunneridae</taxon>
        <taxon>Pentapetalae</taxon>
        <taxon>rosids</taxon>
        <taxon>malvids</taxon>
        <taxon>Brassicales</taxon>
        <taxon>Brassicaceae</taxon>
        <taxon>Brassiceae</taxon>
        <taxon>Brassica</taxon>
    </lineage>
</organism>
<evidence type="ECO:0000313" key="2">
    <source>
        <dbReference type="Proteomes" id="UP000712281"/>
    </source>
</evidence>